<dbReference type="RefSeq" id="WP_035621181.1">
    <property type="nucleotide sequence ID" value="NZ_CCAE010000010.1"/>
</dbReference>
<sequence length="198" mass="21854">MTPQSIILLARYVLNDRGTSAASLRQSNDELVGYVNQGLREIAAARADLFSSVVSHPCADGKVDQALTFATAQRVLDVLCITDGAAITPMDRFTMDQFRPTWRTDPAGPAEHWAPLEADPLRFFIYPPAPSGQHVDVRYARLPAQYALEDAITELPESFEPVLADYVIYRSESKDDEHVLTERAAAHYTAFKAKLGSA</sequence>
<keyword evidence="2" id="KW-1185">Reference proteome</keyword>
<gene>
    <name evidence="1" type="ORF">BN948_01740</name>
</gene>
<accession>A0A1L1PCU4</accession>
<name>A0A1L1PCU4_HYDIT</name>
<dbReference type="Pfam" id="PF24175">
    <property type="entry name" value="SU10_adaptor"/>
    <property type="match status" value="1"/>
</dbReference>
<organism evidence="1 2">
    <name type="scientific">Hydrogenophaga intermedia</name>
    <dbReference type="NCBI Taxonomy" id="65786"/>
    <lineage>
        <taxon>Bacteria</taxon>
        <taxon>Pseudomonadati</taxon>
        <taxon>Pseudomonadota</taxon>
        <taxon>Betaproteobacteria</taxon>
        <taxon>Burkholderiales</taxon>
        <taxon>Comamonadaceae</taxon>
        <taxon>Hydrogenophaga</taxon>
    </lineage>
</organism>
<evidence type="ECO:0000313" key="1">
    <source>
        <dbReference type="EMBL" id="CDN87320.1"/>
    </source>
</evidence>
<proteinExistence type="predicted"/>
<dbReference type="InterPro" id="IPR056209">
    <property type="entry name" value="SU10_adaptor"/>
</dbReference>
<dbReference type="Proteomes" id="UP000028878">
    <property type="component" value="Unassembled WGS sequence"/>
</dbReference>
<reference evidence="2" key="1">
    <citation type="submission" date="2014-02" db="EMBL/GenBank/DDBJ databases">
        <authorList>
            <person name="Gan H."/>
        </authorList>
    </citation>
    <scope>NUCLEOTIDE SEQUENCE [LARGE SCALE GENOMIC DNA]</scope>
    <source>
        <strain evidence="2">S1</strain>
    </source>
</reference>
<dbReference type="AlphaFoldDB" id="A0A1L1PCU4"/>
<dbReference type="EMBL" id="CCAE010000010">
    <property type="protein sequence ID" value="CDN87320.1"/>
    <property type="molecule type" value="Genomic_DNA"/>
</dbReference>
<evidence type="ECO:0000313" key="2">
    <source>
        <dbReference type="Proteomes" id="UP000028878"/>
    </source>
</evidence>
<reference evidence="2" key="2">
    <citation type="submission" date="2014-11" db="EMBL/GenBank/DDBJ databases">
        <title>Draft genome sequence of Hydrogenophaga intermedia S1.</title>
        <authorList>
            <person name="Gan H.M."/>
            <person name="Chew T.H."/>
            <person name="Stolz A."/>
        </authorList>
    </citation>
    <scope>NUCLEOTIDE SEQUENCE [LARGE SCALE GENOMIC DNA]</scope>
    <source>
        <strain evidence="2">S1</strain>
    </source>
</reference>
<protein>
    <submittedName>
        <fullName evidence="1">Uncharacterized protein</fullName>
    </submittedName>
</protein>